<evidence type="ECO:0000313" key="2">
    <source>
        <dbReference type="Proteomes" id="UP000315540"/>
    </source>
</evidence>
<accession>A0A504J9W1</accession>
<gene>
    <name evidence="1" type="ORF">FHK87_15330</name>
</gene>
<comment type="caution">
    <text evidence="1">The sequence shown here is derived from an EMBL/GenBank/DDBJ whole genome shotgun (WGS) entry which is preliminary data.</text>
</comment>
<sequence length="221" mass="26526">MTNKCFIISLFAFFVLSCKNKNKEQQVVKDIDFTITDYSTTFHPIETKDDFNDYLKFITQRYNYGQQDNDDFLLTVDDNLIITIKEKETKWYQKRIETTLDLKKATYPLPCEYLYDMKLFKDYKNIGTDSIFKEEIREYTKHKLYTFGFSVFDKGFKIQKSSMKIAVLRYRDQKVSILCKRFIPTDIEKKILTSVKDSIQRFMTSKNRNFDYALIPVEIRM</sequence>
<proteinExistence type="predicted"/>
<evidence type="ECO:0000313" key="1">
    <source>
        <dbReference type="EMBL" id="TPN85385.1"/>
    </source>
</evidence>
<dbReference type="RefSeq" id="WP_140594631.1">
    <property type="nucleotide sequence ID" value="NZ_VFWZ01000004.1"/>
</dbReference>
<organism evidence="1 2">
    <name type="scientific">Aquimarina algicola</name>
    <dbReference type="NCBI Taxonomy" id="2589995"/>
    <lineage>
        <taxon>Bacteria</taxon>
        <taxon>Pseudomonadati</taxon>
        <taxon>Bacteroidota</taxon>
        <taxon>Flavobacteriia</taxon>
        <taxon>Flavobacteriales</taxon>
        <taxon>Flavobacteriaceae</taxon>
        <taxon>Aquimarina</taxon>
    </lineage>
</organism>
<dbReference type="AlphaFoldDB" id="A0A504J9W1"/>
<reference evidence="1 2" key="1">
    <citation type="submission" date="2019-06" db="EMBL/GenBank/DDBJ databases">
        <authorList>
            <person name="Meng X."/>
        </authorList>
    </citation>
    <scope>NUCLEOTIDE SEQUENCE [LARGE SCALE GENOMIC DNA]</scope>
    <source>
        <strain evidence="1 2">M625</strain>
    </source>
</reference>
<protein>
    <recommendedName>
        <fullName evidence="3">Lipoprotein</fullName>
    </recommendedName>
</protein>
<keyword evidence="2" id="KW-1185">Reference proteome</keyword>
<dbReference type="PROSITE" id="PS51257">
    <property type="entry name" value="PROKAR_LIPOPROTEIN"/>
    <property type="match status" value="1"/>
</dbReference>
<dbReference type="Proteomes" id="UP000315540">
    <property type="component" value="Unassembled WGS sequence"/>
</dbReference>
<dbReference type="OrthoDB" id="1446983at2"/>
<evidence type="ECO:0008006" key="3">
    <source>
        <dbReference type="Google" id="ProtNLM"/>
    </source>
</evidence>
<dbReference type="EMBL" id="VFWZ01000004">
    <property type="protein sequence ID" value="TPN85385.1"/>
    <property type="molecule type" value="Genomic_DNA"/>
</dbReference>
<name>A0A504J9W1_9FLAO</name>